<evidence type="ECO:0000313" key="2">
    <source>
        <dbReference type="Proteomes" id="UP000054047"/>
    </source>
</evidence>
<evidence type="ECO:0000313" key="1">
    <source>
        <dbReference type="EMBL" id="KIH51741.1"/>
    </source>
</evidence>
<dbReference type="Proteomes" id="UP000054047">
    <property type="component" value="Unassembled WGS sequence"/>
</dbReference>
<gene>
    <name evidence="1" type="ORF">ANCDUO_18167</name>
</gene>
<accession>A0A0C2G3W6</accession>
<protein>
    <submittedName>
        <fullName evidence="1">Uncharacterized protein</fullName>
    </submittedName>
</protein>
<reference evidence="1 2" key="1">
    <citation type="submission" date="2013-12" db="EMBL/GenBank/DDBJ databases">
        <title>Draft genome of the parsitic nematode Ancylostoma duodenale.</title>
        <authorList>
            <person name="Mitreva M."/>
        </authorList>
    </citation>
    <scope>NUCLEOTIDE SEQUENCE [LARGE SCALE GENOMIC DNA]</scope>
    <source>
        <strain evidence="1 2">Zhejiang</strain>
    </source>
</reference>
<organism evidence="1 2">
    <name type="scientific">Ancylostoma duodenale</name>
    <dbReference type="NCBI Taxonomy" id="51022"/>
    <lineage>
        <taxon>Eukaryota</taxon>
        <taxon>Metazoa</taxon>
        <taxon>Ecdysozoa</taxon>
        <taxon>Nematoda</taxon>
        <taxon>Chromadorea</taxon>
        <taxon>Rhabditida</taxon>
        <taxon>Rhabditina</taxon>
        <taxon>Rhabditomorpha</taxon>
        <taxon>Strongyloidea</taxon>
        <taxon>Ancylostomatidae</taxon>
        <taxon>Ancylostomatinae</taxon>
        <taxon>Ancylostoma</taxon>
    </lineage>
</organism>
<dbReference type="AlphaFoldDB" id="A0A0C2G3W6"/>
<dbReference type="OrthoDB" id="5856672at2759"/>
<proteinExistence type="predicted"/>
<sequence length="485" mass="55280">MTIFHFIAISETLKATSEIFASGARGSRSSSTFSLGGGFPKKSIYMQSSAIRHPWADLVQPRSLNFDNLTDDQLESTLPLEAYRHVPSDGYRNAEFAHTLFPQATSCDVTLRKLPFLELQTLREAVNFRRHSQKVIDDVLRGIFSSDASSSEKTTRGTMPSLLSPPTIDGRRPVLYQVMYASRDEELLILEAKDFLVMLPDRLDLRFIVLNEQSINVQSHRLGFDPRLVSIKDFVWVWTVEPTTEFREDPRRVLEESRRSRLSAFDSTSVYCFRASQYAFIHSACEEVYGVVIAIEGECNPDLRVRDPLLSVKAAFEGIPEAVELNQSICKFPLVEVREGELLLAESRRDVSYAVRFSEPTASPRTKRQLCEFIKDFQPLLPIEGVMPKMVKRLSPEEDEWFEDRLGKFENYKLNPAEAREKMSKVFNMACSAMEAFRSLKFDKQVHQVTARVSDIKASPLRLEVTLPLMKPIGVGSRDNLSRSW</sequence>
<keyword evidence="2" id="KW-1185">Reference proteome</keyword>
<name>A0A0C2G3W6_9BILA</name>
<dbReference type="EMBL" id="KN745576">
    <property type="protein sequence ID" value="KIH51741.1"/>
    <property type="molecule type" value="Genomic_DNA"/>
</dbReference>